<keyword evidence="5" id="KW-0732">Signal</keyword>
<comment type="similarity">
    <text evidence="1">Belongs to the oxygen-dependent FAD-linked oxidoreductase family.</text>
</comment>
<dbReference type="GO" id="GO:0071949">
    <property type="term" value="F:FAD binding"/>
    <property type="evidence" value="ECO:0007669"/>
    <property type="project" value="InterPro"/>
</dbReference>
<dbReference type="InterPro" id="IPR016166">
    <property type="entry name" value="FAD-bd_PCMH"/>
</dbReference>
<proteinExistence type="inferred from homology"/>
<dbReference type="Pfam" id="PF01565">
    <property type="entry name" value="FAD_binding_4"/>
    <property type="match status" value="1"/>
</dbReference>
<dbReference type="PANTHER" id="PTHR42973:SF34">
    <property type="entry name" value="FAD BINDING DOMAIN PROTEIN (AFU_ORTHOLOGUE AFUA_3G02770)"/>
    <property type="match status" value="1"/>
</dbReference>
<evidence type="ECO:0000256" key="4">
    <source>
        <dbReference type="ARBA" id="ARBA00023002"/>
    </source>
</evidence>
<dbReference type="GeneID" id="54584844"/>
<dbReference type="InterPro" id="IPR016167">
    <property type="entry name" value="FAD-bd_PCMH_sub1"/>
</dbReference>
<dbReference type="Gene3D" id="3.30.465.10">
    <property type="match status" value="1"/>
</dbReference>
<dbReference type="Gene3D" id="3.30.43.10">
    <property type="entry name" value="Uridine Diphospho-n-acetylenolpyruvylglucosamine Reductase, domain 2"/>
    <property type="match status" value="1"/>
</dbReference>
<dbReference type="AlphaFoldDB" id="A0A6A6IN21"/>
<evidence type="ECO:0000256" key="5">
    <source>
        <dbReference type="SAM" id="SignalP"/>
    </source>
</evidence>
<feature type="chain" id="PRO_5025646802" evidence="5">
    <location>
        <begin position="23"/>
        <end position="537"/>
    </location>
</feature>
<evidence type="ECO:0000259" key="6">
    <source>
        <dbReference type="PROSITE" id="PS51387"/>
    </source>
</evidence>
<dbReference type="SUPFAM" id="SSF56176">
    <property type="entry name" value="FAD-binding/transporter-associated domain-like"/>
    <property type="match status" value="1"/>
</dbReference>
<keyword evidence="3" id="KW-0274">FAD</keyword>
<dbReference type="InterPro" id="IPR006094">
    <property type="entry name" value="Oxid_FAD_bind_N"/>
</dbReference>
<evidence type="ECO:0000313" key="8">
    <source>
        <dbReference type="Proteomes" id="UP000800094"/>
    </source>
</evidence>
<dbReference type="EMBL" id="ML987193">
    <property type="protein sequence ID" value="KAF2250960.1"/>
    <property type="molecule type" value="Genomic_DNA"/>
</dbReference>
<dbReference type="InterPro" id="IPR036318">
    <property type="entry name" value="FAD-bd_PCMH-like_sf"/>
</dbReference>
<dbReference type="InterPro" id="IPR050416">
    <property type="entry name" value="FAD-linked_Oxidoreductase"/>
</dbReference>
<evidence type="ECO:0000256" key="3">
    <source>
        <dbReference type="ARBA" id="ARBA00022827"/>
    </source>
</evidence>
<dbReference type="GO" id="GO:0016491">
    <property type="term" value="F:oxidoreductase activity"/>
    <property type="evidence" value="ECO:0007669"/>
    <property type="project" value="UniProtKB-KW"/>
</dbReference>
<dbReference type="InterPro" id="IPR016169">
    <property type="entry name" value="FAD-bd_PCMH_sub2"/>
</dbReference>
<sequence length="537" mass="57259">MLRVASFVSFFLLGVGVPHVWAQSTFEPTDFNVTEALLDNGVNVSAIPALEGLVTRSSPSACSIACSSLKFLFGSSNVIIQGASGYDSFTDSYWSVQQASVDPYCIFKPSKALDVSTLVLISRLTQCPFAVRSGGHAAFAGSSSIQGGITVALEKMKGLTLSSDKKVAAIRPGNLWYDVYTQLESQNLAVIGGRVSAIGVGGLTLGGGISFFSNIYGWACDNVASFEVVSASGLVITASPTSFSDLYWALRGGGNNFGIVTKFNLQTISQGQMWGGGRLHLETEFPAVIDAFHNLGINAAQDPNAAQILSFAYAQGTKFASADLQYAKPVADAPILAEYMAIPAIQDTTKVRSLADLTVQFNASNPNGLRETYWAVTYKLDKDFTTFVKDVFFEEIAAIADAASLIPAATLQVITSPMLENMAKKGGNPLGITTADGPLLILNLNMMWANAADDTRILKANSNIVKRTVAEAESRGLAVDYIYMNYASQFQAVVPSYGATNQAKLKSIAKKYDPTGVFQELQPGYFKLDGAPNPNMP</sequence>
<dbReference type="RefSeq" id="XP_033685964.1">
    <property type="nucleotide sequence ID" value="XM_033831514.1"/>
</dbReference>
<dbReference type="Proteomes" id="UP000800094">
    <property type="component" value="Unassembled WGS sequence"/>
</dbReference>
<feature type="domain" description="FAD-binding PCMH-type" evidence="6">
    <location>
        <begin position="99"/>
        <end position="270"/>
    </location>
</feature>
<reference evidence="7" key="1">
    <citation type="journal article" date="2020" name="Stud. Mycol.">
        <title>101 Dothideomycetes genomes: a test case for predicting lifestyles and emergence of pathogens.</title>
        <authorList>
            <person name="Haridas S."/>
            <person name="Albert R."/>
            <person name="Binder M."/>
            <person name="Bloem J."/>
            <person name="Labutti K."/>
            <person name="Salamov A."/>
            <person name="Andreopoulos B."/>
            <person name="Baker S."/>
            <person name="Barry K."/>
            <person name="Bills G."/>
            <person name="Bluhm B."/>
            <person name="Cannon C."/>
            <person name="Castanera R."/>
            <person name="Culley D."/>
            <person name="Daum C."/>
            <person name="Ezra D."/>
            <person name="Gonzalez J."/>
            <person name="Henrissat B."/>
            <person name="Kuo A."/>
            <person name="Liang C."/>
            <person name="Lipzen A."/>
            <person name="Lutzoni F."/>
            <person name="Magnuson J."/>
            <person name="Mondo S."/>
            <person name="Nolan M."/>
            <person name="Ohm R."/>
            <person name="Pangilinan J."/>
            <person name="Park H.-J."/>
            <person name="Ramirez L."/>
            <person name="Alfaro M."/>
            <person name="Sun H."/>
            <person name="Tritt A."/>
            <person name="Yoshinaga Y."/>
            <person name="Zwiers L.-H."/>
            <person name="Turgeon B."/>
            <person name="Goodwin S."/>
            <person name="Spatafora J."/>
            <person name="Crous P."/>
            <person name="Grigoriev I."/>
        </authorList>
    </citation>
    <scope>NUCLEOTIDE SEQUENCE</scope>
    <source>
        <strain evidence="7">CBS 122368</strain>
    </source>
</reference>
<accession>A0A6A6IN21</accession>
<dbReference type="PANTHER" id="PTHR42973">
    <property type="entry name" value="BINDING OXIDOREDUCTASE, PUTATIVE (AFU_ORTHOLOGUE AFUA_1G17690)-RELATED"/>
    <property type="match status" value="1"/>
</dbReference>
<feature type="signal peptide" evidence="5">
    <location>
        <begin position="1"/>
        <end position="22"/>
    </location>
</feature>
<dbReference type="PROSITE" id="PS51387">
    <property type="entry name" value="FAD_PCMH"/>
    <property type="match status" value="1"/>
</dbReference>
<organism evidence="7 8">
    <name type="scientific">Trematosphaeria pertusa</name>
    <dbReference type="NCBI Taxonomy" id="390896"/>
    <lineage>
        <taxon>Eukaryota</taxon>
        <taxon>Fungi</taxon>
        <taxon>Dikarya</taxon>
        <taxon>Ascomycota</taxon>
        <taxon>Pezizomycotina</taxon>
        <taxon>Dothideomycetes</taxon>
        <taxon>Pleosporomycetidae</taxon>
        <taxon>Pleosporales</taxon>
        <taxon>Massarineae</taxon>
        <taxon>Trematosphaeriaceae</taxon>
        <taxon>Trematosphaeria</taxon>
    </lineage>
</organism>
<dbReference type="OrthoDB" id="2151789at2759"/>
<evidence type="ECO:0000256" key="2">
    <source>
        <dbReference type="ARBA" id="ARBA00022630"/>
    </source>
</evidence>
<protein>
    <submittedName>
        <fullName evidence="7">FAD-binding domain-containing protein</fullName>
    </submittedName>
</protein>
<gene>
    <name evidence="7" type="ORF">BU26DRAFT_539525</name>
</gene>
<name>A0A6A6IN21_9PLEO</name>
<keyword evidence="8" id="KW-1185">Reference proteome</keyword>
<dbReference type="Gene3D" id="3.40.462.20">
    <property type="match status" value="1"/>
</dbReference>
<evidence type="ECO:0000313" key="7">
    <source>
        <dbReference type="EMBL" id="KAF2250960.1"/>
    </source>
</evidence>
<evidence type="ECO:0000256" key="1">
    <source>
        <dbReference type="ARBA" id="ARBA00005466"/>
    </source>
</evidence>
<keyword evidence="4" id="KW-0560">Oxidoreductase</keyword>
<keyword evidence="2" id="KW-0285">Flavoprotein</keyword>